<keyword evidence="3" id="KW-1185">Reference proteome</keyword>
<feature type="transmembrane region" description="Helical" evidence="1">
    <location>
        <begin position="452"/>
        <end position="471"/>
    </location>
</feature>
<keyword evidence="1" id="KW-0812">Transmembrane</keyword>
<sequence length="620" mass="70061">MEQRNKGWFKGAIQSICRNKYIWLAFAIAFLPRLFFALQSDPVSIGGDEIFAMGPAAKLMGYDWSGVMQNYRYYGYGYTMLLIPFFQLFHNPVLLYRMIVLLMAVAQSASAPIAYHLMKKYLNVENEKILCVSSICCSYLVAVRAVYTYPEFIYVLVMWLLAWVLLRLNTCADDRKKKIAYTVLLVLVLFYASTVHSRATAVWIAVVFGIVYYGWVYRKSLVSIPVCLIMGAVGFVVSQKGIEAVLAYFVNASSSDVSNTGVSFSMGYLLEDVKSWPAWVNIIIGQLNEAIIVTGGLAVFAVVAILILLWKGLRRANNEMAVVQKMSPYVLIGSVFLAAVLVTIGGQSISWLGGVTNAMFYGGDPDAYRAVAYFRYYAAYVGPLLMIGISFFYHKRETIGKLYPVVCVITGLLQGYWVLCILPYISDFNGSCWDFAPFSLTRGFVDEIRLRTYLPATYLVFLVLIISYILYRKNKTQLILGVLCVILIYSYCYNAVYHEGYRGQKNYSYVDDSVQLLKNLEKEGILPDKIYVEDASVDGTGQQTKYLYQFCMLEKPVVSEAPPEKKTEAVFLCQNPEVWSELIDDGYVYGKIAEHEYIYVIGEQLKEKIEETGITLSAVY</sequence>
<protein>
    <recommendedName>
        <fullName evidence="4">Dolichyl-phosphate-mannose-protein mannosyltransferase</fullName>
    </recommendedName>
</protein>
<feature type="transmembrane region" description="Helical" evidence="1">
    <location>
        <begin position="330"/>
        <end position="353"/>
    </location>
</feature>
<keyword evidence="1" id="KW-1133">Transmembrane helix</keyword>
<feature type="transmembrane region" description="Helical" evidence="1">
    <location>
        <begin position="373"/>
        <end position="393"/>
    </location>
</feature>
<dbReference type="EMBL" id="QGDL01000001">
    <property type="protein sequence ID" value="PWJ31998.1"/>
    <property type="molecule type" value="Genomic_DNA"/>
</dbReference>
<comment type="caution">
    <text evidence="2">The sequence shown here is derived from an EMBL/GenBank/DDBJ whole genome shotgun (WGS) entry which is preliminary data.</text>
</comment>
<dbReference type="RefSeq" id="WP_109729372.1">
    <property type="nucleotide sequence ID" value="NZ_BAAACK010000007.1"/>
</dbReference>
<reference evidence="2 3" key="1">
    <citation type="submission" date="2018-05" db="EMBL/GenBank/DDBJ databases">
        <title>The Hungate 1000. A catalogue of reference genomes from the rumen microbiome.</title>
        <authorList>
            <person name="Kelly W."/>
        </authorList>
    </citation>
    <scope>NUCLEOTIDE SEQUENCE [LARGE SCALE GENOMIC DNA]</scope>
    <source>
        <strain evidence="2 3">NLAE-zl-C242</strain>
    </source>
</reference>
<evidence type="ECO:0000313" key="3">
    <source>
        <dbReference type="Proteomes" id="UP000245845"/>
    </source>
</evidence>
<dbReference type="OrthoDB" id="1997548at2"/>
<feature type="transmembrane region" description="Helical" evidence="1">
    <location>
        <begin position="129"/>
        <end position="147"/>
    </location>
</feature>
<feature type="transmembrane region" description="Helical" evidence="1">
    <location>
        <begin position="405"/>
        <end position="425"/>
    </location>
</feature>
<feature type="transmembrane region" description="Helical" evidence="1">
    <location>
        <begin position="478"/>
        <end position="497"/>
    </location>
</feature>
<feature type="transmembrane region" description="Helical" evidence="1">
    <location>
        <begin position="290"/>
        <end position="310"/>
    </location>
</feature>
<evidence type="ECO:0000256" key="1">
    <source>
        <dbReference type="SAM" id="Phobius"/>
    </source>
</evidence>
<organism evidence="2 3">
    <name type="scientific">Faecalicatena orotica</name>
    <dbReference type="NCBI Taxonomy" id="1544"/>
    <lineage>
        <taxon>Bacteria</taxon>
        <taxon>Bacillati</taxon>
        <taxon>Bacillota</taxon>
        <taxon>Clostridia</taxon>
        <taxon>Lachnospirales</taxon>
        <taxon>Lachnospiraceae</taxon>
        <taxon>Faecalicatena</taxon>
    </lineage>
</organism>
<feature type="transmembrane region" description="Helical" evidence="1">
    <location>
        <begin position="221"/>
        <end position="238"/>
    </location>
</feature>
<evidence type="ECO:0008006" key="4">
    <source>
        <dbReference type="Google" id="ProtNLM"/>
    </source>
</evidence>
<keyword evidence="1" id="KW-0472">Membrane</keyword>
<gene>
    <name evidence="2" type="ORF">A8806_101285</name>
</gene>
<feature type="transmembrane region" description="Helical" evidence="1">
    <location>
        <begin position="94"/>
        <end position="117"/>
    </location>
</feature>
<feature type="transmembrane region" description="Helical" evidence="1">
    <location>
        <begin position="153"/>
        <end position="170"/>
    </location>
</feature>
<feature type="transmembrane region" description="Helical" evidence="1">
    <location>
        <begin position="182"/>
        <end position="215"/>
    </location>
</feature>
<dbReference type="Proteomes" id="UP000245845">
    <property type="component" value="Unassembled WGS sequence"/>
</dbReference>
<dbReference type="AlphaFoldDB" id="A0A2Y9C460"/>
<feature type="transmembrane region" description="Helical" evidence="1">
    <location>
        <begin position="21"/>
        <end position="38"/>
    </location>
</feature>
<proteinExistence type="predicted"/>
<accession>A0A2Y9C460</accession>
<name>A0A2Y9C460_9FIRM</name>
<evidence type="ECO:0000313" key="2">
    <source>
        <dbReference type="EMBL" id="PWJ31998.1"/>
    </source>
</evidence>